<dbReference type="InterPro" id="IPR003789">
    <property type="entry name" value="Asn/Gln_tRNA_amidoTrase-B-like"/>
</dbReference>
<dbReference type="PANTHER" id="PTHR28055:SF1">
    <property type="entry name" value="ALTERED INHERITANCE OF MITOCHONDRIA PROTEIN 41, MITOCHONDRIAL"/>
    <property type="match status" value="1"/>
</dbReference>
<protein>
    <submittedName>
        <fullName evidence="1">GatB/YqeY domain-containing protein</fullName>
    </submittedName>
</protein>
<dbReference type="SUPFAM" id="SSF89095">
    <property type="entry name" value="GatB/YqeY motif"/>
    <property type="match status" value="1"/>
</dbReference>
<reference evidence="1 2" key="1">
    <citation type="submission" date="2019-11" db="EMBL/GenBank/DDBJ databases">
        <authorList>
            <person name="Khan S.A."/>
            <person name="Jeon C.O."/>
            <person name="Chun B.H."/>
        </authorList>
    </citation>
    <scope>NUCLEOTIDE SEQUENCE [LARGE SCALE GENOMIC DNA]</scope>
    <source>
        <strain evidence="1 2">IMCC 1097</strain>
    </source>
</reference>
<dbReference type="EMBL" id="CP045871">
    <property type="protein sequence ID" value="QGG81117.1"/>
    <property type="molecule type" value="Genomic_DNA"/>
</dbReference>
<dbReference type="Proteomes" id="UP000388235">
    <property type="component" value="Chromosome"/>
</dbReference>
<evidence type="ECO:0000313" key="1">
    <source>
        <dbReference type="EMBL" id="QGG81117.1"/>
    </source>
</evidence>
<gene>
    <name evidence="1" type="ORF">GH975_11300</name>
</gene>
<dbReference type="PANTHER" id="PTHR28055">
    <property type="entry name" value="ALTERED INHERITANCE OF MITOCHONDRIA PROTEIN 41, MITOCHONDRIAL"/>
    <property type="match status" value="1"/>
</dbReference>
<dbReference type="RefSeq" id="WP_153714620.1">
    <property type="nucleotide sequence ID" value="NZ_CP045871.1"/>
</dbReference>
<dbReference type="InterPro" id="IPR042184">
    <property type="entry name" value="YqeY/Aim41_N"/>
</dbReference>
<sequence>MSELKAQLTAAMKDAMRAKDKLRLGTVRMALAALNQKEIDERVVLTDADVLAIVTKLVKQRDDSATQFRDAGRPELADQEEAEAEILKTFLPSPLSEDELAALIDQAMSEIGATSMAQMGAVMAWLRPHVTGRADLGQLSGKIKSRLG</sequence>
<dbReference type="Pfam" id="PF09424">
    <property type="entry name" value="YqeY"/>
    <property type="match status" value="1"/>
</dbReference>
<proteinExistence type="predicted"/>
<organism evidence="1 2">
    <name type="scientific">Litorivicinus lipolyticus</name>
    <dbReference type="NCBI Taxonomy" id="418701"/>
    <lineage>
        <taxon>Bacteria</taxon>
        <taxon>Pseudomonadati</taxon>
        <taxon>Pseudomonadota</taxon>
        <taxon>Gammaproteobacteria</taxon>
        <taxon>Oceanospirillales</taxon>
        <taxon>Litorivicinaceae</taxon>
        <taxon>Litorivicinus</taxon>
    </lineage>
</organism>
<dbReference type="InterPro" id="IPR023168">
    <property type="entry name" value="GatB_Yqey_C_2"/>
</dbReference>
<dbReference type="Gene3D" id="1.10.10.410">
    <property type="match status" value="1"/>
</dbReference>
<accession>A0A5Q2QGK4</accession>
<dbReference type="GO" id="GO:0016884">
    <property type="term" value="F:carbon-nitrogen ligase activity, with glutamine as amido-N-donor"/>
    <property type="evidence" value="ECO:0007669"/>
    <property type="project" value="InterPro"/>
</dbReference>
<dbReference type="AlphaFoldDB" id="A0A5Q2QGK4"/>
<evidence type="ECO:0000313" key="2">
    <source>
        <dbReference type="Proteomes" id="UP000388235"/>
    </source>
</evidence>
<dbReference type="KEGG" id="llp:GH975_11300"/>
<name>A0A5Q2QGK4_9GAMM</name>
<dbReference type="OrthoDB" id="9788127at2"/>
<keyword evidence="2" id="KW-1185">Reference proteome</keyword>
<dbReference type="InterPro" id="IPR019004">
    <property type="entry name" value="YqeY/Aim41"/>
</dbReference>
<dbReference type="Gene3D" id="1.10.1510.10">
    <property type="entry name" value="Uncharacterised protein YqeY/AIM41 PF09424, N-terminal domain"/>
    <property type="match status" value="1"/>
</dbReference>